<dbReference type="InterPro" id="IPR011008">
    <property type="entry name" value="Dimeric_a/b-barrel"/>
</dbReference>
<dbReference type="SUPFAM" id="SSF54909">
    <property type="entry name" value="Dimeric alpha+beta barrel"/>
    <property type="match status" value="1"/>
</dbReference>
<proteinExistence type="predicted"/>
<sequence length="204" mass="22461">MEAFLNLNVAGVGSLAARRRSCSPRARPRPLGMTQMASFDRVLGDMMKFPKSLFEKKPKEMHGAISSSDIDSGMENRELMILTTTIVAKENSQDKMAVALKKLQDATVELEVPDVCKTIVVNQDPEELNVFQMIEVLVGLNGMTSHQKSSHYQTFIREAQPLLENSLGVHICRVRDGQVSDGLYPFGPGGEGGRDDMVYSGKTV</sequence>
<accession>A0AAV8UZS9</accession>
<name>A0AAV8UZS9_9RHOD</name>
<protein>
    <submittedName>
        <fullName evidence="1">Uncharacterized protein</fullName>
    </submittedName>
</protein>
<dbReference type="Proteomes" id="UP001157974">
    <property type="component" value="Unassembled WGS sequence"/>
</dbReference>
<dbReference type="EMBL" id="JAMWBK010000002">
    <property type="protein sequence ID" value="KAJ8908009.1"/>
    <property type="molecule type" value="Genomic_DNA"/>
</dbReference>
<evidence type="ECO:0000313" key="1">
    <source>
        <dbReference type="EMBL" id="KAJ8908009.1"/>
    </source>
</evidence>
<organism evidence="1 2">
    <name type="scientific">Rhodosorus marinus</name>
    <dbReference type="NCBI Taxonomy" id="101924"/>
    <lineage>
        <taxon>Eukaryota</taxon>
        <taxon>Rhodophyta</taxon>
        <taxon>Stylonematophyceae</taxon>
        <taxon>Stylonematales</taxon>
        <taxon>Stylonemataceae</taxon>
        <taxon>Rhodosorus</taxon>
    </lineage>
</organism>
<keyword evidence="2" id="KW-1185">Reference proteome</keyword>
<comment type="caution">
    <text evidence="1">The sequence shown here is derived from an EMBL/GenBank/DDBJ whole genome shotgun (WGS) entry which is preliminary data.</text>
</comment>
<reference evidence="1 2" key="1">
    <citation type="journal article" date="2023" name="Nat. Commun.">
        <title>Origin of minicircular mitochondrial genomes in red algae.</title>
        <authorList>
            <person name="Lee Y."/>
            <person name="Cho C.H."/>
            <person name="Lee Y.M."/>
            <person name="Park S.I."/>
            <person name="Yang J.H."/>
            <person name="West J.A."/>
            <person name="Bhattacharya D."/>
            <person name="Yoon H.S."/>
        </authorList>
    </citation>
    <scope>NUCLEOTIDE SEQUENCE [LARGE SCALE GENOMIC DNA]</scope>
    <source>
        <strain evidence="1 2">CCMP1338</strain>
        <tissue evidence="1">Whole cell</tissue>
    </source>
</reference>
<evidence type="ECO:0000313" key="2">
    <source>
        <dbReference type="Proteomes" id="UP001157974"/>
    </source>
</evidence>
<dbReference type="AlphaFoldDB" id="A0AAV8UZS9"/>
<dbReference type="Gene3D" id="3.30.70.100">
    <property type="match status" value="1"/>
</dbReference>
<gene>
    <name evidence="1" type="ORF">NDN08_008110</name>
</gene>